<dbReference type="KEGG" id="whr:OG579_13055"/>
<dbReference type="EMBL" id="CP108021">
    <property type="protein sequence ID" value="WUM18666.1"/>
    <property type="molecule type" value="Genomic_DNA"/>
</dbReference>
<organism evidence="2 3">
    <name type="scientific">Williamsia herbipolensis</name>
    <dbReference type="NCBI Taxonomy" id="1603258"/>
    <lineage>
        <taxon>Bacteria</taxon>
        <taxon>Bacillati</taxon>
        <taxon>Actinomycetota</taxon>
        <taxon>Actinomycetes</taxon>
        <taxon>Mycobacteriales</taxon>
        <taxon>Nocardiaceae</taxon>
        <taxon>Williamsia</taxon>
    </lineage>
</organism>
<dbReference type="Proteomes" id="UP001432128">
    <property type="component" value="Chromosome"/>
</dbReference>
<protein>
    <submittedName>
        <fullName evidence="2">Diiron oxygenase</fullName>
    </submittedName>
</protein>
<name>A0AAU4JY20_9NOCA</name>
<dbReference type="Pfam" id="PF11583">
    <property type="entry name" value="AurF"/>
    <property type="match status" value="1"/>
</dbReference>
<accession>A0AAU4JY20</accession>
<keyword evidence="3" id="KW-1185">Reference proteome</keyword>
<sequence>MTSNIGIDRVGATDAAPDTDRRPRRRSIADRERAAQRFLIATVDERFDADLDIDWSATPSKTAAWLPEHLVSVSGTRLWERMPAPKRAELARRELVNLLTLCVFANTSQSMLEFRRIGEDQTLADDTARWGFATINIRTTNTAMFGRLITVTGLPPHPHPRLAWLLERYTLLIPAGAMTASIYLMAESCTRALVTTLAADRSVQPHVRQVAALHERSTRRLSDFARLDFEASMDRKGPLRTFFYSVVSGLVLRMVARTLIAPEAYRETGLMVRRSQWAARRSNRRGARLDLFFAEYLDLAKAHGLFGDALSRRLVRIVPAASRRPETVLPGSVDR</sequence>
<feature type="region of interest" description="Disordered" evidence="1">
    <location>
        <begin position="1"/>
        <end position="29"/>
    </location>
</feature>
<evidence type="ECO:0000256" key="1">
    <source>
        <dbReference type="SAM" id="MobiDB-lite"/>
    </source>
</evidence>
<evidence type="ECO:0000313" key="2">
    <source>
        <dbReference type="EMBL" id="WUM18666.1"/>
    </source>
</evidence>
<gene>
    <name evidence="2" type="ORF">OG579_13055</name>
</gene>
<dbReference type="InterPro" id="IPR025859">
    <property type="entry name" value="AurF/CmlI"/>
</dbReference>
<dbReference type="AlphaFoldDB" id="A0AAU4JY20"/>
<proteinExistence type="predicted"/>
<reference evidence="2 3" key="1">
    <citation type="submission" date="2022-10" db="EMBL/GenBank/DDBJ databases">
        <title>The complete genomes of actinobacterial strains from the NBC collection.</title>
        <authorList>
            <person name="Joergensen T.S."/>
            <person name="Alvarez Arevalo M."/>
            <person name="Sterndorff E.B."/>
            <person name="Faurdal D."/>
            <person name="Vuksanovic O."/>
            <person name="Mourched A.-S."/>
            <person name="Charusanti P."/>
            <person name="Shaw S."/>
            <person name="Blin K."/>
            <person name="Weber T."/>
        </authorList>
    </citation>
    <scope>NUCLEOTIDE SEQUENCE [LARGE SCALE GENOMIC DNA]</scope>
    <source>
        <strain evidence="2 3">NBC_00319</strain>
    </source>
</reference>
<evidence type="ECO:0000313" key="3">
    <source>
        <dbReference type="Proteomes" id="UP001432128"/>
    </source>
</evidence>
<dbReference type="RefSeq" id="WP_328856270.1">
    <property type="nucleotide sequence ID" value="NZ_CP108021.1"/>
</dbReference>